<name>A0A978UPX4_ZIZJJ</name>
<dbReference type="SMART" id="SM00768">
    <property type="entry name" value="X8"/>
    <property type="match status" value="1"/>
</dbReference>
<reference evidence="6" key="1">
    <citation type="journal article" date="2021" name="Front. Plant Sci.">
        <title>Chromosome-Scale Genome Assembly for Chinese Sour Jujube and Insights Into Its Genome Evolution and Domestication Signature.</title>
        <authorList>
            <person name="Shen L.-Y."/>
            <person name="Luo H."/>
            <person name="Wang X.-L."/>
            <person name="Wang X.-M."/>
            <person name="Qiu X.-J."/>
            <person name="Liu H."/>
            <person name="Zhou S.-S."/>
            <person name="Jia K.-H."/>
            <person name="Nie S."/>
            <person name="Bao Y.-T."/>
            <person name="Zhang R.-G."/>
            <person name="Yun Q.-Z."/>
            <person name="Chai Y.-H."/>
            <person name="Lu J.-Y."/>
            <person name="Li Y."/>
            <person name="Zhao S.-W."/>
            <person name="Mao J.-F."/>
            <person name="Jia S.-G."/>
            <person name="Mao Y.-M."/>
        </authorList>
    </citation>
    <scope>NUCLEOTIDE SEQUENCE</scope>
    <source>
        <strain evidence="6">AT0</strain>
        <tissue evidence="6">Leaf</tissue>
    </source>
</reference>
<dbReference type="AlphaFoldDB" id="A0A978UPX4"/>
<dbReference type="Pfam" id="PF07983">
    <property type="entry name" value="X8"/>
    <property type="match status" value="1"/>
</dbReference>
<feature type="transmembrane region" description="Helical" evidence="4">
    <location>
        <begin position="89"/>
        <end position="113"/>
    </location>
</feature>
<evidence type="ECO:0000313" key="7">
    <source>
        <dbReference type="Proteomes" id="UP000813462"/>
    </source>
</evidence>
<accession>A0A978UPX4</accession>
<sequence>MKLDCIRMTGFTNDNRAKAYQNYNQRPKGREGHLRFLIPYAICKAFPQNQYNYNAFIAKLCALILTHSLLLSLIYNCRPEIIMGVAKRSPVLLLITLGIVQLFLAHSTGLFAIESDQEANRGEATWCIVKPSTEGEKLRQNIDYSCDQSGVDCRTIQPGGSCFNPDNPVSHASVAMNLFYKAVGKHPWNCHFDGTGLIVYRNPCMLSLSHSPSLVVSFLQLH</sequence>
<evidence type="ECO:0000259" key="5">
    <source>
        <dbReference type="SMART" id="SM00768"/>
    </source>
</evidence>
<keyword evidence="3" id="KW-0732">Signal</keyword>
<evidence type="ECO:0000313" key="6">
    <source>
        <dbReference type="EMBL" id="KAH7516924.1"/>
    </source>
</evidence>
<keyword evidence="2" id="KW-0449">Lipoprotein</keyword>
<dbReference type="EMBL" id="JAEACU010000009">
    <property type="protein sequence ID" value="KAH7516924.1"/>
    <property type="molecule type" value="Genomic_DNA"/>
</dbReference>
<evidence type="ECO:0000256" key="1">
    <source>
        <dbReference type="ARBA" id="ARBA00004609"/>
    </source>
</evidence>
<keyword evidence="4" id="KW-0472">Membrane</keyword>
<dbReference type="InterPro" id="IPR044788">
    <property type="entry name" value="X8_dom_prot"/>
</dbReference>
<evidence type="ECO:0000256" key="2">
    <source>
        <dbReference type="ARBA" id="ARBA00022622"/>
    </source>
</evidence>
<dbReference type="InterPro" id="IPR012946">
    <property type="entry name" value="X8"/>
</dbReference>
<keyword evidence="2" id="KW-0325">Glycoprotein</keyword>
<comment type="subcellular location">
    <subcellularLocation>
        <location evidence="1">Cell membrane</location>
        <topology evidence="1">Lipid-anchor</topology>
        <topology evidence="1">GPI-anchor</topology>
    </subcellularLocation>
</comment>
<organism evidence="6 7">
    <name type="scientific">Ziziphus jujuba var. spinosa</name>
    <dbReference type="NCBI Taxonomy" id="714518"/>
    <lineage>
        <taxon>Eukaryota</taxon>
        <taxon>Viridiplantae</taxon>
        <taxon>Streptophyta</taxon>
        <taxon>Embryophyta</taxon>
        <taxon>Tracheophyta</taxon>
        <taxon>Spermatophyta</taxon>
        <taxon>Magnoliopsida</taxon>
        <taxon>eudicotyledons</taxon>
        <taxon>Gunneridae</taxon>
        <taxon>Pentapetalae</taxon>
        <taxon>rosids</taxon>
        <taxon>fabids</taxon>
        <taxon>Rosales</taxon>
        <taxon>Rhamnaceae</taxon>
        <taxon>Paliureae</taxon>
        <taxon>Ziziphus</taxon>
    </lineage>
</organism>
<keyword evidence="4" id="KW-1133">Transmembrane helix</keyword>
<dbReference type="GO" id="GO:0098552">
    <property type="term" value="C:side of membrane"/>
    <property type="evidence" value="ECO:0007669"/>
    <property type="project" value="UniProtKB-KW"/>
</dbReference>
<dbReference type="PANTHER" id="PTHR31044:SF103">
    <property type="entry name" value="MAJOR POLLEN ALLERGEN OLE E 10-LIKE"/>
    <property type="match status" value="1"/>
</dbReference>
<dbReference type="PANTHER" id="PTHR31044">
    <property type="entry name" value="BETA-1,3 GLUCANASE"/>
    <property type="match status" value="1"/>
</dbReference>
<comment type="caution">
    <text evidence="6">The sequence shown here is derived from an EMBL/GenBank/DDBJ whole genome shotgun (WGS) entry which is preliminary data.</text>
</comment>
<feature type="domain" description="X8" evidence="5">
    <location>
        <begin position="125"/>
        <end position="206"/>
    </location>
</feature>
<keyword evidence="4" id="KW-0812">Transmembrane</keyword>
<dbReference type="GO" id="GO:0009506">
    <property type="term" value="C:plasmodesma"/>
    <property type="evidence" value="ECO:0007669"/>
    <property type="project" value="UniProtKB-ARBA"/>
</dbReference>
<gene>
    <name evidence="6" type="ORF">FEM48_Zijuj09G0007300</name>
</gene>
<feature type="transmembrane region" description="Helical" evidence="4">
    <location>
        <begin position="56"/>
        <end position="77"/>
    </location>
</feature>
<dbReference type="GO" id="GO:0005886">
    <property type="term" value="C:plasma membrane"/>
    <property type="evidence" value="ECO:0007669"/>
    <property type="project" value="UniProtKB-SubCell"/>
</dbReference>
<dbReference type="Gene3D" id="1.20.58.1040">
    <property type="match status" value="1"/>
</dbReference>
<keyword evidence="2" id="KW-0336">GPI-anchor</keyword>
<dbReference type="Proteomes" id="UP000813462">
    <property type="component" value="Unassembled WGS sequence"/>
</dbReference>
<proteinExistence type="predicted"/>
<evidence type="ECO:0000256" key="4">
    <source>
        <dbReference type="SAM" id="Phobius"/>
    </source>
</evidence>
<protein>
    <recommendedName>
        <fullName evidence="5">X8 domain-containing protein</fullName>
    </recommendedName>
</protein>
<evidence type="ECO:0000256" key="3">
    <source>
        <dbReference type="ARBA" id="ARBA00022729"/>
    </source>
</evidence>